<evidence type="ECO:0000313" key="2">
    <source>
        <dbReference type="Proteomes" id="UP001500575"/>
    </source>
</evidence>
<protein>
    <recommendedName>
        <fullName evidence="3">Thioesterase family protein</fullName>
    </recommendedName>
</protein>
<dbReference type="Gene3D" id="3.10.129.10">
    <property type="entry name" value="Hotdog Thioesterase"/>
    <property type="match status" value="1"/>
</dbReference>
<gene>
    <name evidence="1" type="ORF">GCM10009843_33440</name>
</gene>
<dbReference type="EMBL" id="BAAAQQ010000013">
    <property type="protein sequence ID" value="GAA2130654.1"/>
    <property type="molecule type" value="Genomic_DNA"/>
</dbReference>
<proteinExistence type="predicted"/>
<evidence type="ECO:0008006" key="3">
    <source>
        <dbReference type="Google" id="ProtNLM"/>
    </source>
</evidence>
<dbReference type="SUPFAM" id="SSF54637">
    <property type="entry name" value="Thioesterase/thiol ester dehydrase-isomerase"/>
    <property type="match status" value="1"/>
</dbReference>
<organism evidence="1 2">
    <name type="scientific">Nocardioides bigeumensis</name>
    <dbReference type="NCBI Taxonomy" id="433657"/>
    <lineage>
        <taxon>Bacteria</taxon>
        <taxon>Bacillati</taxon>
        <taxon>Actinomycetota</taxon>
        <taxon>Actinomycetes</taxon>
        <taxon>Propionibacteriales</taxon>
        <taxon>Nocardioidaceae</taxon>
        <taxon>Nocardioides</taxon>
    </lineage>
</organism>
<dbReference type="Proteomes" id="UP001500575">
    <property type="component" value="Unassembled WGS sequence"/>
</dbReference>
<accession>A0ABP5KCV1</accession>
<reference evidence="2" key="1">
    <citation type="journal article" date="2019" name="Int. J. Syst. Evol. Microbiol.">
        <title>The Global Catalogue of Microorganisms (GCM) 10K type strain sequencing project: providing services to taxonomists for standard genome sequencing and annotation.</title>
        <authorList>
            <consortium name="The Broad Institute Genomics Platform"/>
            <consortium name="The Broad Institute Genome Sequencing Center for Infectious Disease"/>
            <person name="Wu L."/>
            <person name="Ma J."/>
        </authorList>
    </citation>
    <scope>NUCLEOTIDE SEQUENCE [LARGE SCALE GENOMIC DNA]</scope>
    <source>
        <strain evidence="2">JCM 16021</strain>
    </source>
</reference>
<dbReference type="InterPro" id="IPR029069">
    <property type="entry name" value="HotDog_dom_sf"/>
</dbReference>
<name>A0ABP5KCV1_9ACTN</name>
<dbReference type="RefSeq" id="WP_344304953.1">
    <property type="nucleotide sequence ID" value="NZ_BAAAQQ010000013.1"/>
</dbReference>
<evidence type="ECO:0000313" key="1">
    <source>
        <dbReference type="EMBL" id="GAA2130654.1"/>
    </source>
</evidence>
<keyword evidence="2" id="KW-1185">Reference proteome</keyword>
<comment type="caution">
    <text evidence="1">The sequence shown here is derived from an EMBL/GenBank/DDBJ whole genome shotgun (WGS) entry which is preliminary data.</text>
</comment>
<sequence length="254" mass="26395">MTPTLVVPRRYCGPPVSGNGGWSSGALAALVAGAPIDHATPWPVIEVSLHAPPPLDTELDVAMVDGATVASRGGTRILSARVDGTTLTPVDLVDPDEVAAATAAFPGWETHAFATCFTCGTERAEGDGLRIFPGPTPSDAAVFASPWTPHPSTAEDWHAYVDGDQLASVAVTWAALDCPGGWAGGFGTRPMVLARMTARVDALPVVGAPHVVMARHLGTTGRKTRSATSLYDADGRLVATSEQLWVAVDPAHFR</sequence>